<dbReference type="EMBL" id="JBHULC010000011">
    <property type="protein sequence ID" value="MFD2521955.1"/>
    <property type="molecule type" value="Genomic_DNA"/>
</dbReference>
<dbReference type="Pfam" id="PF08713">
    <property type="entry name" value="DNA_alkylation"/>
    <property type="match status" value="1"/>
</dbReference>
<dbReference type="InterPro" id="IPR014825">
    <property type="entry name" value="DNA_alkylation"/>
</dbReference>
<evidence type="ECO:0000313" key="1">
    <source>
        <dbReference type="EMBL" id="MFD2521955.1"/>
    </source>
</evidence>
<dbReference type="CDD" id="cd06561">
    <property type="entry name" value="AlkD_like"/>
    <property type="match status" value="1"/>
</dbReference>
<comment type="caution">
    <text evidence="1">The sequence shown here is derived from an EMBL/GenBank/DDBJ whole genome shotgun (WGS) entry which is preliminary data.</text>
</comment>
<organism evidence="1 2">
    <name type="scientific">Emticicia soli</name>
    <dbReference type="NCBI Taxonomy" id="2027878"/>
    <lineage>
        <taxon>Bacteria</taxon>
        <taxon>Pseudomonadati</taxon>
        <taxon>Bacteroidota</taxon>
        <taxon>Cytophagia</taxon>
        <taxon>Cytophagales</taxon>
        <taxon>Leadbetterellaceae</taxon>
        <taxon>Emticicia</taxon>
    </lineage>
</organism>
<gene>
    <name evidence="1" type="ORF">ACFSR2_13735</name>
</gene>
<proteinExistence type="predicted"/>
<dbReference type="Proteomes" id="UP001597510">
    <property type="component" value="Unassembled WGS sequence"/>
</dbReference>
<dbReference type="PANTHER" id="PTHR41291:SF1">
    <property type="entry name" value="DNA ALKYLATION REPAIR PROTEIN"/>
    <property type="match status" value="1"/>
</dbReference>
<dbReference type="SUPFAM" id="SSF48371">
    <property type="entry name" value="ARM repeat"/>
    <property type="match status" value="1"/>
</dbReference>
<evidence type="ECO:0000313" key="2">
    <source>
        <dbReference type="Proteomes" id="UP001597510"/>
    </source>
</evidence>
<dbReference type="PANTHER" id="PTHR41291">
    <property type="entry name" value="DNA ALKYLATION REPAIR PROTEIN"/>
    <property type="match status" value="1"/>
</dbReference>
<dbReference type="Gene3D" id="1.25.10.90">
    <property type="match status" value="1"/>
</dbReference>
<reference evidence="2" key="1">
    <citation type="journal article" date="2019" name="Int. J. Syst. Evol. Microbiol.">
        <title>The Global Catalogue of Microorganisms (GCM) 10K type strain sequencing project: providing services to taxonomists for standard genome sequencing and annotation.</title>
        <authorList>
            <consortium name="The Broad Institute Genomics Platform"/>
            <consortium name="The Broad Institute Genome Sequencing Center for Infectious Disease"/>
            <person name="Wu L."/>
            <person name="Ma J."/>
        </authorList>
    </citation>
    <scope>NUCLEOTIDE SEQUENCE [LARGE SCALE GENOMIC DNA]</scope>
    <source>
        <strain evidence="2">KCTC 52344</strain>
    </source>
</reference>
<sequence>MTIEQIFAQLESLSNEGVLKHNKKTGAHDNMFGVKMGDLRTMAKKIKTNHVLGLELWATGNIDAQLLATLIMVPKTLSTQELDSMVRSVKFDQLADWLYSYVIKLHPDKEELRQKWMQSTDPMAARAGWSLTSGRIAREPEGIDIKALLDRLETEMPTAAPETQWTMNSALAQIGINHPTYRERALAIGEKLGIYRDYPVSKGCTSPFAPIWINEMLKRKG</sequence>
<protein>
    <submittedName>
        <fullName evidence="1">DNA alkylation repair protein</fullName>
    </submittedName>
</protein>
<name>A0ABW5J8Q0_9BACT</name>
<dbReference type="InterPro" id="IPR016024">
    <property type="entry name" value="ARM-type_fold"/>
</dbReference>
<accession>A0ABW5J8Q0</accession>
<dbReference type="RefSeq" id="WP_340236230.1">
    <property type="nucleotide sequence ID" value="NZ_JBBEWC010000005.1"/>
</dbReference>
<keyword evidence="2" id="KW-1185">Reference proteome</keyword>